<evidence type="ECO:0000256" key="1">
    <source>
        <dbReference type="SAM" id="Phobius"/>
    </source>
</evidence>
<dbReference type="Gene3D" id="3.40.50.300">
    <property type="entry name" value="P-loop containing nucleotide triphosphate hydrolases"/>
    <property type="match status" value="1"/>
</dbReference>
<name>A0ABR7TKP0_9BACT</name>
<reference evidence="2 3" key="1">
    <citation type="submission" date="2020-09" db="EMBL/GenBank/DDBJ databases">
        <title>Genome sequences of type strains of Chitinophaga qingshengii and Chitinophaga varians.</title>
        <authorList>
            <person name="Kittiwongwattana C."/>
        </authorList>
    </citation>
    <scope>NUCLEOTIDE SEQUENCE [LARGE SCALE GENOMIC DNA]</scope>
    <source>
        <strain evidence="2 3">JCM 30026</strain>
    </source>
</reference>
<organism evidence="2 3">
    <name type="scientific">Chitinophaga qingshengii</name>
    <dbReference type="NCBI Taxonomy" id="1569794"/>
    <lineage>
        <taxon>Bacteria</taxon>
        <taxon>Pseudomonadati</taxon>
        <taxon>Bacteroidota</taxon>
        <taxon>Chitinophagia</taxon>
        <taxon>Chitinophagales</taxon>
        <taxon>Chitinophagaceae</taxon>
        <taxon>Chitinophaga</taxon>
    </lineage>
</organism>
<keyword evidence="1" id="KW-0472">Membrane</keyword>
<evidence type="ECO:0008006" key="4">
    <source>
        <dbReference type="Google" id="ProtNLM"/>
    </source>
</evidence>
<dbReference type="SUPFAM" id="SSF52540">
    <property type="entry name" value="P-loop containing nucleoside triphosphate hydrolases"/>
    <property type="match status" value="1"/>
</dbReference>
<dbReference type="SUPFAM" id="SSF63829">
    <property type="entry name" value="Calcium-dependent phosphotriesterase"/>
    <property type="match status" value="1"/>
</dbReference>
<gene>
    <name evidence="2" type="ORF">ICL07_11735</name>
</gene>
<accession>A0ABR7TKP0</accession>
<protein>
    <recommendedName>
        <fullName evidence="4">NACHT domain-containing protein</fullName>
    </recommendedName>
</protein>
<keyword evidence="1" id="KW-1133">Transmembrane helix</keyword>
<evidence type="ECO:0000313" key="2">
    <source>
        <dbReference type="EMBL" id="MBC9931051.1"/>
    </source>
</evidence>
<dbReference type="RefSeq" id="WP_188088087.1">
    <property type="nucleotide sequence ID" value="NZ_JACVFC010000001.1"/>
</dbReference>
<feature type="transmembrane region" description="Helical" evidence="1">
    <location>
        <begin position="666"/>
        <end position="685"/>
    </location>
</feature>
<comment type="caution">
    <text evidence="2">The sequence shown here is derived from an EMBL/GenBank/DDBJ whole genome shotgun (WGS) entry which is preliminary data.</text>
</comment>
<dbReference type="InterPro" id="IPR027417">
    <property type="entry name" value="P-loop_NTPase"/>
</dbReference>
<proteinExistence type="predicted"/>
<sequence>MKNSLYAMLLLGFIILWGCQTQNSKGNLQANGYLVAPLDSINSITPFNNARYVLGMGSDAVYRIDTNGISKKIYASPSEGIANIELHPINDSSFLIVNREHIYDTVQKDFQNSYHLFRSSSGSDAMPFLDASGEKIINNCWFSKNEMSVCGLIHTYSSKDSGYYQFNEKGIMRQLQLKLKAGESIKDVLVNKDSGIWIIFERSDSEARYLTFIHKVVFIGKEGVYKTFDGFEASTPDKYHVLENGKILLLDARVLLKLERTDNNDPSGVFLINRDSSHVLQLFAHEQADNLLVSNSGKYFFVSAKTKREDPEKILVLNPQGQIKHVIGTFPLTRVLFFTYGIENDLHSDNIWILTNDGKLYYVYTDQHFLVRTLTIPVGKHILQPIDKGKALLYAENTSYPFARITADSASVEYLPAMKVEEGWEQRLVSGDDRHSLVTDKSGTTYLTDSTGMKMTDGADSFHINDIYAAYSKNVLDRIWLTTWDDCFLLLHASRILDDYRVNPGSITLNFNQAMTDMGVQMNQISVSIFSGKHKIGSGEGGNKSRPGKQITIPINLFSGAPSIWNRDLTASITFREFNSSTATLQISKIRFYIPFHQTKVYGTLLALFVIVSVIFVLQFFKAKIPFAARYGSLLVAGAGVLMRIFQEQIKTFIGLNVDWSLLSSLLSTVIIILFVTCLLFPAVLRSMGKYFPFDLFAPGLLKIPSFRKRFYRTYCEALVRRVQHEKETTPGAKEVYVSLPAKFIGNGWEEDSWEPVPRLVDLLKNKKSVCRVAIVAPGGQGKSALLRETIYQYLQLFRQNISLPIPVYINGSDSKVDNFEQLLKNHLADHLVPADFDTQQNKIKSGAYVIIIDDVSETPGGDDFLRKLKNESKEYSKLSFVVALRPHEKNEAIISMIDRCITVNPSKITDVKIADFESAYLPEGEQLPFSLRNICRTNDGFYQPILVRLAIMSYKASVNNIAQLYETAVKSLLNKEYRVVEAALVKLCKESYGKKGIREIEYRPDINELIGIMERSGLLLQVRQENIFGNHTKRYRLLHDSIQTYLSAVGFLYDDTPPKELFFEFATATRFIKDQSDFLFSSGAEMYQIALLVFEEFKGDIRKILKSSLAEWATTYKLDYSIRDILNSMPLSERDKLEGILERRTAEEIFFYCIECVEGNLSHIGEFYYRFAQIAKSYKNADSR</sequence>
<feature type="transmembrane region" description="Helical" evidence="1">
    <location>
        <begin position="601"/>
        <end position="621"/>
    </location>
</feature>
<dbReference type="Proteomes" id="UP000659124">
    <property type="component" value="Unassembled WGS sequence"/>
</dbReference>
<evidence type="ECO:0000313" key="3">
    <source>
        <dbReference type="Proteomes" id="UP000659124"/>
    </source>
</evidence>
<keyword evidence="1" id="KW-0812">Transmembrane</keyword>
<dbReference type="EMBL" id="JACVFC010000001">
    <property type="protein sequence ID" value="MBC9931051.1"/>
    <property type="molecule type" value="Genomic_DNA"/>
</dbReference>
<keyword evidence="3" id="KW-1185">Reference proteome</keyword>